<keyword evidence="1" id="KW-0175">Coiled coil</keyword>
<proteinExistence type="predicted"/>
<gene>
    <name evidence="2" type="ORF">BK049_11695</name>
</gene>
<evidence type="ECO:0000313" key="2">
    <source>
        <dbReference type="EMBL" id="AOZ89289.1"/>
    </source>
</evidence>
<dbReference type="Proteomes" id="UP000177709">
    <property type="component" value="Chromosome"/>
</dbReference>
<dbReference type="RefSeq" id="WP_071168567.1">
    <property type="nucleotide sequence ID" value="NZ_CP017786.1"/>
</dbReference>
<evidence type="ECO:0000313" key="3">
    <source>
        <dbReference type="Proteomes" id="UP000177709"/>
    </source>
</evidence>
<sequence>MDKTIQEKIDNTISNLNGKEEEIDGWKQRYDDLLAIQEQATKEVLEKLTPVFQYMANKNVSFFNKTFNLSSHVGPVIGFDKKENTKYVIRQDRYIDEYNVYTNEIVKENIELKSFLRANSFDILYGSLIDQLDFQNKIMKQYQEKIDQAELDLIKYGIPH</sequence>
<dbReference type="EMBL" id="CP017786">
    <property type="protein sequence ID" value="AOZ89289.1"/>
    <property type="molecule type" value="Genomic_DNA"/>
</dbReference>
<evidence type="ECO:0000256" key="1">
    <source>
        <dbReference type="SAM" id="Coils"/>
    </source>
</evidence>
<dbReference type="AlphaFoldDB" id="A0AAC9ND07"/>
<protein>
    <submittedName>
        <fullName evidence="2">Uncharacterized protein</fullName>
    </submittedName>
</protein>
<organism evidence="2 3">
    <name type="scientific">Bacillus xiamenensis</name>
    <dbReference type="NCBI Taxonomy" id="1178537"/>
    <lineage>
        <taxon>Bacteria</taxon>
        <taxon>Bacillati</taxon>
        <taxon>Bacillota</taxon>
        <taxon>Bacilli</taxon>
        <taxon>Bacillales</taxon>
        <taxon>Bacillaceae</taxon>
        <taxon>Bacillus</taxon>
    </lineage>
</organism>
<accession>A0AAC9ND07</accession>
<feature type="coiled-coil region" evidence="1">
    <location>
        <begin position="9"/>
        <end position="36"/>
    </location>
</feature>
<dbReference type="KEGG" id="bxi:BK049_11695"/>
<reference evidence="2 3" key="1">
    <citation type="submission" date="2016-10" db="EMBL/GenBank/DDBJ databases">
        <title>Whole genome sequence of hyper active fibrinolysis bacterium Bacillus pumilus strain VV3 isolated from fermented rice.</title>
        <authorList>
            <person name="Mariadas V.A."/>
            <person name="Vijayaraghavan P."/>
            <person name="Dhandapani V."/>
        </authorList>
    </citation>
    <scope>NUCLEOTIDE SEQUENCE [LARGE SCALE GENOMIC DNA]</scope>
    <source>
        <strain evidence="2 3">VV3</strain>
    </source>
</reference>
<name>A0AAC9ND07_9BACI</name>